<dbReference type="InterPro" id="IPR014002">
    <property type="entry name" value="Agenet_dom_plant"/>
</dbReference>
<dbReference type="PANTHER" id="PTHR36805:SF7">
    <property type="entry name" value="AGENET DOMAIN-CONTAINING PROTEIN"/>
    <property type="match status" value="1"/>
</dbReference>
<feature type="domain" description="Agenet" evidence="2">
    <location>
        <begin position="110"/>
        <end position="170"/>
    </location>
</feature>
<dbReference type="PANTHER" id="PTHR36805">
    <property type="entry name" value="AGENET DOMAIN-CONTAINING PROTEIN"/>
    <property type="match status" value="1"/>
</dbReference>
<evidence type="ECO:0000259" key="2">
    <source>
        <dbReference type="SMART" id="SM00743"/>
    </source>
</evidence>
<name>A0AAP0S5N1_LIQFO</name>
<evidence type="ECO:0000313" key="3">
    <source>
        <dbReference type="EMBL" id="KAK9287642.1"/>
    </source>
</evidence>
<dbReference type="InterPro" id="IPR008395">
    <property type="entry name" value="Agenet-like_dom"/>
</dbReference>
<feature type="region of interest" description="Disordered" evidence="1">
    <location>
        <begin position="233"/>
        <end position="254"/>
    </location>
</feature>
<evidence type="ECO:0000313" key="4">
    <source>
        <dbReference type="Proteomes" id="UP001415857"/>
    </source>
</evidence>
<dbReference type="SMART" id="SM00743">
    <property type="entry name" value="Agenet"/>
    <property type="match status" value="1"/>
</dbReference>
<dbReference type="Pfam" id="PF05641">
    <property type="entry name" value="Agenet"/>
    <property type="match status" value="1"/>
</dbReference>
<proteinExistence type="predicted"/>
<dbReference type="Proteomes" id="UP001415857">
    <property type="component" value="Unassembled WGS sequence"/>
</dbReference>
<sequence>MDKRSLLPFKVGQRAESRSFVEGFRGAWFRCQIKEIGLKKGQIGHALEFFDFPDEKISWTKLYQKPTIYKTKSNEIKRVLMVRPCFPPVYRESQMPDFNMISEVTVIVDDVWKVGDMVDWWTDGCYWSGRVTQILGDDKVKIELLKPPFGEGSSYDVFCKDLRPSLDWSPEDGWSVPIPLEGENCRCCARLIQPVNQVAGGLPNLVVPAVDNGKKDVQARAGSSFEFSASSKNMSASSLPLPDRSEHSPAKDMQGQPLVVPEFKETHASATNMDLDIGDGGIGRTSCSDSVSSSLVRDASDDMAGNVAGKDRYYDSGSSKVMRTGGSMSLNSMCSDTLEATILDLEELANKVKWLKGVLEFGIPLSNARQSSWKFLEHRASSAPK</sequence>
<dbReference type="EMBL" id="JBBPBK010000003">
    <property type="protein sequence ID" value="KAK9287642.1"/>
    <property type="molecule type" value="Genomic_DNA"/>
</dbReference>
<protein>
    <recommendedName>
        <fullName evidence="2">Agenet domain-containing protein</fullName>
    </recommendedName>
</protein>
<accession>A0AAP0S5N1</accession>
<comment type="caution">
    <text evidence="3">The sequence shown here is derived from an EMBL/GenBank/DDBJ whole genome shotgun (WGS) entry which is preliminary data.</text>
</comment>
<gene>
    <name evidence="3" type="ORF">L1049_016079</name>
</gene>
<keyword evidence="4" id="KW-1185">Reference proteome</keyword>
<dbReference type="AlphaFoldDB" id="A0AAP0S5N1"/>
<organism evidence="3 4">
    <name type="scientific">Liquidambar formosana</name>
    <name type="common">Formosan gum</name>
    <dbReference type="NCBI Taxonomy" id="63359"/>
    <lineage>
        <taxon>Eukaryota</taxon>
        <taxon>Viridiplantae</taxon>
        <taxon>Streptophyta</taxon>
        <taxon>Embryophyta</taxon>
        <taxon>Tracheophyta</taxon>
        <taxon>Spermatophyta</taxon>
        <taxon>Magnoliopsida</taxon>
        <taxon>eudicotyledons</taxon>
        <taxon>Gunneridae</taxon>
        <taxon>Pentapetalae</taxon>
        <taxon>Saxifragales</taxon>
        <taxon>Altingiaceae</taxon>
        <taxon>Liquidambar</taxon>
    </lineage>
</organism>
<reference evidence="3 4" key="1">
    <citation type="journal article" date="2024" name="Plant J.">
        <title>Genome sequences and population genomics reveal climatic adaptation and genomic divergence between two closely related sweetgum species.</title>
        <authorList>
            <person name="Xu W.Q."/>
            <person name="Ren C.Q."/>
            <person name="Zhang X.Y."/>
            <person name="Comes H.P."/>
            <person name="Liu X.H."/>
            <person name="Li Y.G."/>
            <person name="Kettle C.J."/>
            <person name="Jalonen R."/>
            <person name="Gaisberger H."/>
            <person name="Ma Y.Z."/>
            <person name="Qiu Y.X."/>
        </authorList>
    </citation>
    <scope>NUCLEOTIDE SEQUENCE [LARGE SCALE GENOMIC DNA]</scope>
    <source>
        <strain evidence="3">Hangzhou</strain>
    </source>
</reference>
<evidence type="ECO:0000256" key="1">
    <source>
        <dbReference type="SAM" id="MobiDB-lite"/>
    </source>
</evidence>